<reference evidence="14 15" key="1">
    <citation type="submission" date="2014-04" db="EMBL/GenBank/DDBJ databases">
        <authorList>
            <consortium name="DOE Joint Genome Institute"/>
            <person name="Kuo A."/>
            <person name="Kohler A."/>
            <person name="Nagy L.G."/>
            <person name="Floudas D."/>
            <person name="Copeland A."/>
            <person name="Barry K.W."/>
            <person name="Cichocki N."/>
            <person name="Veneault-Fourrey C."/>
            <person name="LaButti K."/>
            <person name="Lindquist E.A."/>
            <person name="Lipzen A."/>
            <person name="Lundell T."/>
            <person name="Morin E."/>
            <person name="Murat C."/>
            <person name="Sun H."/>
            <person name="Tunlid A."/>
            <person name="Henrissat B."/>
            <person name="Grigoriev I.V."/>
            <person name="Hibbett D.S."/>
            <person name="Martin F."/>
            <person name="Nordberg H.P."/>
            <person name="Cantor M.N."/>
            <person name="Hua S.X."/>
        </authorList>
    </citation>
    <scope>NUCLEOTIDE SEQUENCE [LARGE SCALE GENOMIC DNA]</scope>
    <source>
        <strain evidence="14 15">Foug A</strain>
    </source>
</reference>
<feature type="compositionally biased region" description="Basic and acidic residues" evidence="12">
    <location>
        <begin position="108"/>
        <end position="124"/>
    </location>
</feature>
<evidence type="ECO:0000256" key="3">
    <source>
        <dbReference type="ARBA" id="ARBA00022692"/>
    </source>
</evidence>
<accession>A0A0C2ZYL6</accession>
<dbReference type="GO" id="GO:0005794">
    <property type="term" value="C:Golgi apparatus"/>
    <property type="evidence" value="ECO:0007669"/>
    <property type="project" value="TreeGrafter"/>
</dbReference>
<dbReference type="GO" id="GO:0005783">
    <property type="term" value="C:endoplasmic reticulum"/>
    <property type="evidence" value="ECO:0007669"/>
    <property type="project" value="TreeGrafter"/>
</dbReference>
<evidence type="ECO:0000256" key="12">
    <source>
        <dbReference type="SAM" id="MobiDB-lite"/>
    </source>
</evidence>
<dbReference type="EC" id="2.3.1.225" evidence="11"/>
<dbReference type="Proteomes" id="UP000053989">
    <property type="component" value="Unassembled WGS sequence"/>
</dbReference>
<feature type="transmembrane region" description="Helical" evidence="11">
    <location>
        <begin position="373"/>
        <end position="394"/>
    </location>
</feature>
<dbReference type="GO" id="GO:0016020">
    <property type="term" value="C:membrane"/>
    <property type="evidence" value="ECO:0007669"/>
    <property type="project" value="UniProtKB-SubCell"/>
</dbReference>
<dbReference type="GO" id="GO:0006612">
    <property type="term" value="P:protein targeting to membrane"/>
    <property type="evidence" value="ECO:0007669"/>
    <property type="project" value="TreeGrafter"/>
</dbReference>
<keyword evidence="6" id="KW-0564">Palmitate</keyword>
<evidence type="ECO:0000256" key="2">
    <source>
        <dbReference type="ARBA" id="ARBA00022679"/>
    </source>
</evidence>
<comment type="subcellular location">
    <subcellularLocation>
        <location evidence="1">Membrane</location>
        <topology evidence="1">Multi-pass membrane protein</topology>
    </subcellularLocation>
</comment>
<dbReference type="InterPro" id="IPR039859">
    <property type="entry name" value="PFA4/ZDH16/20/ERF2-like"/>
</dbReference>
<feature type="transmembrane region" description="Helical" evidence="11">
    <location>
        <begin position="69"/>
        <end position="89"/>
    </location>
</feature>
<dbReference type="InParanoid" id="A0A0C2ZYL6"/>
<evidence type="ECO:0000256" key="4">
    <source>
        <dbReference type="ARBA" id="ARBA00022989"/>
    </source>
</evidence>
<evidence type="ECO:0000256" key="8">
    <source>
        <dbReference type="ARBA" id="ARBA00023315"/>
    </source>
</evidence>
<reference evidence="15" key="2">
    <citation type="submission" date="2015-01" db="EMBL/GenBank/DDBJ databases">
        <title>Evolutionary Origins and Diversification of the Mycorrhizal Mutualists.</title>
        <authorList>
            <consortium name="DOE Joint Genome Institute"/>
            <consortium name="Mycorrhizal Genomics Consortium"/>
            <person name="Kohler A."/>
            <person name="Kuo A."/>
            <person name="Nagy L.G."/>
            <person name="Floudas D."/>
            <person name="Copeland A."/>
            <person name="Barry K.W."/>
            <person name="Cichocki N."/>
            <person name="Veneault-Fourrey C."/>
            <person name="LaButti K."/>
            <person name="Lindquist E.A."/>
            <person name="Lipzen A."/>
            <person name="Lundell T."/>
            <person name="Morin E."/>
            <person name="Murat C."/>
            <person name="Riley R."/>
            <person name="Ohm R."/>
            <person name="Sun H."/>
            <person name="Tunlid A."/>
            <person name="Henrissat B."/>
            <person name="Grigoriev I.V."/>
            <person name="Hibbett D.S."/>
            <person name="Martin F."/>
        </authorList>
    </citation>
    <scope>NUCLEOTIDE SEQUENCE [LARGE SCALE GENOMIC DNA]</scope>
    <source>
        <strain evidence="15">Foug A</strain>
    </source>
</reference>
<feature type="compositionally biased region" description="Polar residues" evidence="12">
    <location>
        <begin position="201"/>
        <end position="213"/>
    </location>
</feature>
<sequence length="513" mass="58072">MPPKRRTCFGVIEEATYESRKRRMNKPQPWIVLKSVVAITVGIAGYATYVYVGRACKDMITRSADAMGSLAVGVVFLVIYAILLLLVLWSYAKVVCTSPGVARKFAHKTERPGYDPQPQDDRQSHTSTDVRGVPYDQTSVLHVNTPDPTYHHTTTLQKNVALQKHEFQSSWSSRASERSPSKRTSVGNAHESHTPRDTGHNRQSSQTSTSHPTGSIHAIRSSEEARAREASTNPDMTRVVGNSLVPTTVSGQAPLRNKEYIGDHGENGSARNPNSREPARCPPATPTLLPEFRYCSRCKIVKPHRTHHCRSCGTCVLRYDHHCPWIGGCVGAYNQKFFVNFLLWGSLYCWWTFGSLLGLFVDHLSTASTNFDLQVPIVIGLSGLFGVFAVLMLATQIHLILLNQTTVESMAARTIKDREKAALSDAFGWWECGAKRRTRQRWNQEWGRIAKEGNIWWLGGDRENWESVMSKNRWWWFFPVGRCPSDGMNFPVNPRFDAQGRWRRREEWPADLR</sequence>
<dbReference type="PANTHER" id="PTHR22883:SF23">
    <property type="entry name" value="PALMITOYLTRANSFERASE ZDHHC6"/>
    <property type="match status" value="1"/>
</dbReference>
<name>A0A0C2ZYL6_9AGAM</name>
<feature type="transmembrane region" description="Helical" evidence="11">
    <location>
        <begin position="341"/>
        <end position="361"/>
    </location>
</feature>
<dbReference type="OrthoDB" id="1436450at2759"/>
<evidence type="ECO:0000256" key="1">
    <source>
        <dbReference type="ARBA" id="ARBA00004141"/>
    </source>
</evidence>
<keyword evidence="8 11" id="KW-0012">Acyltransferase</keyword>
<evidence type="ECO:0000256" key="10">
    <source>
        <dbReference type="ARBA" id="ARBA00048048"/>
    </source>
</evidence>
<evidence type="ECO:0000256" key="9">
    <source>
        <dbReference type="ARBA" id="ARBA00038298"/>
    </source>
</evidence>
<organism evidence="14 15">
    <name type="scientific">Scleroderma citrinum Foug A</name>
    <dbReference type="NCBI Taxonomy" id="1036808"/>
    <lineage>
        <taxon>Eukaryota</taxon>
        <taxon>Fungi</taxon>
        <taxon>Dikarya</taxon>
        <taxon>Basidiomycota</taxon>
        <taxon>Agaricomycotina</taxon>
        <taxon>Agaricomycetes</taxon>
        <taxon>Agaricomycetidae</taxon>
        <taxon>Boletales</taxon>
        <taxon>Sclerodermatineae</taxon>
        <taxon>Sclerodermataceae</taxon>
        <taxon>Scleroderma</taxon>
    </lineage>
</organism>
<comment type="domain">
    <text evidence="11">The DHHC domain is required for palmitoyltransferase activity.</text>
</comment>
<feature type="compositionally biased region" description="Basic and acidic residues" evidence="12">
    <location>
        <begin position="190"/>
        <end position="200"/>
    </location>
</feature>
<dbReference type="PROSITE" id="PS50216">
    <property type="entry name" value="DHHC"/>
    <property type="match status" value="1"/>
</dbReference>
<feature type="region of interest" description="Disordered" evidence="12">
    <location>
        <begin position="167"/>
        <end position="282"/>
    </location>
</feature>
<keyword evidence="5 11" id="KW-0472">Membrane</keyword>
<protein>
    <recommendedName>
        <fullName evidence="11">Palmitoyltransferase</fullName>
        <ecNumber evidence="11">2.3.1.225</ecNumber>
    </recommendedName>
</protein>
<proteinExistence type="inferred from homology"/>
<dbReference type="EMBL" id="KN822099">
    <property type="protein sequence ID" value="KIM57547.1"/>
    <property type="molecule type" value="Genomic_DNA"/>
</dbReference>
<dbReference type="InterPro" id="IPR001594">
    <property type="entry name" value="Palmitoyltrfase_DHHC"/>
</dbReference>
<evidence type="ECO:0000313" key="14">
    <source>
        <dbReference type="EMBL" id="KIM57547.1"/>
    </source>
</evidence>
<feature type="region of interest" description="Disordered" evidence="12">
    <location>
        <begin position="108"/>
        <end position="154"/>
    </location>
</feature>
<keyword evidence="2 11" id="KW-0808">Transferase</keyword>
<feature type="compositionally biased region" description="Basic and acidic residues" evidence="12">
    <location>
        <begin position="220"/>
        <end position="229"/>
    </location>
</feature>
<dbReference type="STRING" id="1036808.A0A0C2ZYL6"/>
<dbReference type="PANTHER" id="PTHR22883">
    <property type="entry name" value="ZINC FINGER DHHC DOMAIN CONTAINING PROTEIN"/>
    <property type="match status" value="1"/>
</dbReference>
<comment type="similarity">
    <text evidence="9">Belongs to the DHHC palmitoyltransferase family. PFA5 subfamily.</text>
</comment>
<dbReference type="AlphaFoldDB" id="A0A0C2ZYL6"/>
<evidence type="ECO:0000313" key="15">
    <source>
        <dbReference type="Proteomes" id="UP000053989"/>
    </source>
</evidence>
<dbReference type="HOGENOM" id="CLU_023534_0_0_1"/>
<keyword evidence="3 11" id="KW-0812">Transmembrane</keyword>
<evidence type="ECO:0000259" key="13">
    <source>
        <dbReference type="Pfam" id="PF01529"/>
    </source>
</evidence>
<keyword evidence="7" id="KW-0449">Lipoprotein</keyword>
<evidence type="ECO:0000256" key="11">
    <source>
        <dbReference type="RuleBase" id="RU079119"/>
    </source>
</evidence>
<comment type="catalytic activity">
    <reaction evidence="10 11">
        <text>L-cysteinyl-[protein] + hexadecanoyl-CoA = S-hexadecanoyl-L-cysteinyl-[protein] + CoA</text>
        <dbReference type="Rhea" id="RHEA:36683"/>
        <dbReference type="Rhea" id="RHEA-COMP:10131"/>
        <dbReference type="Rhea" id="RHEA-COMP:11032"/>
        <dbReference type="ChEBI" id="CHEBI:29950"/>
        <dbReference type="ChEBI" id="CHEBI:57287"/>
        <dbReference type="ChEBI" id="CHEBI:57379"/>
        <dbReference type="ChEBI" id="CHEBI:74151"/>
        <dbReference type="EC" id="2.3.1.225"/>
    </reaction>
</comment>
<dbReference type="Pfam" id="PF01529">
    <property type="entry name" value="DHHC"/>
    <property type="match status" value="1"/>
</dbReference>
<evidence type="ECO:0000256" key="7">
    <source>
        <dbReference type="ARBA" id="ARBA00023288"/>
    </source>
</evidence>
<evidence type="ECO:0000256" key="6">
    <source>
        <dbReference type="ARBA" id="ARBA00023139"/>
    </source>
</evidence>
<evidence type="ECO:0000256" key="5">
    <source>
        <dbReference type="ARBA" id="ARBA00023136"/>
    </source>
</evidence>
<feature type="domain" description="Palmitoyltransferase DHHC" evidence="13">
    <location>
        <begin position="292"/>
        <end position="411"/>
    </location>
</feature>
<keyword evidence="4 11" id="KW-1133">Transmembrane helix</keyword>
<dbReference type="GO" id="GO:0019706">
    <property type="term" value="F:protein-cysteine S-palmitoyltransferase activity"/>
    <property type="evidence" value="ECO:0007669"/>
    <property type="project" value="UniProtKB-EC"/>
</dbReference>
<gene>
    <name evidence="14" type="ORF">SCLCIDRAFT_1132611</name>
</gene>
<feature type="transmembrane region" description="Helical" evidence="11">
    <location>
        <begin position="30"/>
        <end position="49"/>
    </location>
</feature>
<feature type="compositionally biased region" description="Basic and acidic residues" evidence="12">
    <location>
        <begin position="256"/>
        <end position="266"/>
    </location>
</feature>
<keyword evidence="15" id="KW-1185">Reference proteome</keyword>